<dbReference type="HOGENOM" id="CLU_2602693_0_0_9"/>
<evidence type="ECO:0000313" key="2">
    <source>
        <dbReference type="Proteomes" id="UP000006620"/>
    </source>
</evidence>
<organism evidence="1 2">
    <name type="scientific">Paenibacillus mucilaginosus (strain KNP414)</name>
    <dbReference type="NCBI Taxonomy" id="1036673"/>
    <lineage>
        <taxon>Bacteria</taxon>
        <taxon>Bacillati</taxon>
        <taxon>Bacillota</taxon>
        <taxon>Bacilli</taxon>
        <taxon>Bacillales</taxon>
        <taxon>Paenibacillaceae</taxon>
        <taxon>Paenibacillus</taxon>
    </lineage>
</organism>
<sequence>MQSTMQSKTQSTNITFGNNSILVRLIGTDRGRIPSLLSALRHNKLTWSSLRKPPVRIDLYDEEAMLFTPDGDKYRLPIF</sequence>
<dbReference type="KEGG" id="pms:KNP414_05654"/>
<dbReference type="Proteomes" id="UP000006620">
    <property type="component" value="Chromosome"/>
</dbReference>
<reference evidence="2" key="1">
    <citation type="submission" date="2011-06" db="EMBL/GenBank/DDBJ databases">
        <title>Complete genome sequence of Paenibacillus mucilaginosus KNP414.</title>
        <authorList>
            <person name="Wang J."/>
            <person name="Hu S."/>
            <person name="Hu X."/>
            <person name="Zhang B."/>
            <person name="Dong D."/>
            <person name="Zhang S."/>
            <person name="Zhao K."/>
            <person name="Wu D."/>
        </authorList>
    </citation>
    <scope>NUCLEOTIDE SEQUENCE [LARGE SCALE GENOMIC DNA]</scope>
    <source>
        <strain evidence="2">KNP414</strain>
    </source>
</reference>
<gene>
    <name evidence="1" type="ordered locus">KNP414_05654</name>
</gene>
<accession>F8FLQ1</accession>
<protein>
    <submittedName>
        <fullName evidence="1">Uncharacterized protein</fullName>
    </submittedName>
</protein>
<dbReference type="RefSeq" id="WP_013919331.1">
    <property type="nucleotide sequence ID" value="NC_015690.1"/>
</dbReference>
<evidence type="ECO:0000313" key="1">
    <source>
        <dbReference type="EMBL" id="AEI44178.1"/>
    </source>
</evidence>
<dbReference type="PATRIC" id="fig|1036673.3.peg.5247"/>
<dbReference type="AlphaFoldDB" id="F8FLQ1"/>
<reference evidence="1 2" key="2">
    <citation type="journal article" date="2013" name="Genome Announc.">
        <title>Genome Sequence of Growth-Improving Paenibacillus mucilaginosus Strain KNP414.</title>
        <authorList>
            <person name="Lu J.J."/>
            <person name="Wang J.F."/>
            <person name="Hu X.F."/>
        </authorList>
    </citation>
    <scope>NUCLEOTIDE SEQUENCE [LARGE SCALE GENOMIC DNA]</scope>
    <source>
        <strain evidence="1 2">KNP414</strain>
    </source>
</reference>
<dbReference type="EMBL" id="CP002869">
    <property type="protein sequence ID" value="AEI44178.1"/>
    <property type="molecule type" value="Genomic_DNA"/>
</dbReference>
<proteinExistence type="predicted"/>
<name>F8FLQ1_PAEMK</name>